<sequence>MPNISQQGDSNIGSATEAEAQSASQVLSTLAPVSIYAGIFLLIFLIVRRWFPRVYSPRSFLGSLRPQERSPQLSNGWFDWLRQFFSISDFQVLNSNSLDAFLFLRSLKIYVVCCIVGCVLTWPILFPVNASGPGGQKQLSILTMANAINEDQPNSYYRYYAHTFCAWLFFPFLLYMITRESIYYINLRQAYLVSPLYADRVSSKTVLFTSVPDAYLNEKVLREMLGENIVRIWIPRNTKDLEDAVEERDKLAHKLENAEAKLIKAANKARVKAAGSKKNSGPAASPDEDEIQLRDLTRSGSVAAQWLDPKDRPTHRLKFLIGRKVDTIEWCRAELAKKIPEIEEMQRKWRNGEGKNVNSVFVQYSSLREAQSAFQSLTHHQPLHMAPRYTGMVPEEIIWANLRIKWWERVIRFLSTTAAVVALIILWSFPVAFVGAISQITYLTGLPGLHWLDFLNRLPNWLSGVVTGLLPSVMLALLFTVLPIFLRLMASIGGEPTLSGVEYTVQNTYFAFQVIQVFLVTTLSSGITTAIKGFIDNPASILQILATSLPKASNFYLSYIIVQGLGVVGQVLLGLTGLVLFVLLGKLLDGTPRKKFIRWTQLASQSMGTVYPIYTNLFVIAICYTCIAPLVAAFAAIGLYFFYLAYRYNFLFVWGVESDTKGLMYARSLQQLFVGIYLAQLCMIGLFAIGVGNSKGALGPLILMIILIVITALYHMSLNAALNPLLRYLPKTLETEERRLLALEEMDQAAEEDVEKDRTLGHSDTFQTAASSSGRFDKALPDLPNNPAPFKDTLTKGDIGAWRTWFIKWLRPDVYADYYAMRKLVPRHFATVRYDDEEERDAYLHPSIKSEPPLLWVPRDPAGVSTQEVRDTGKIINITDEGATLTDKNDIVWDEEHASKAPIYEKPVFY</sequence>
<keyword evidence="4 11" id="KW-0812">Transmembrane</keyword>
<dbReference type="PANTHER" id="PTHR13018">
    <property type="entry name" value="PROBABLE MEMBRANE PROTEIN DUF221-RELATED"/>
    <property type="match status" value="1"/>
</dbReference>
<feature type="transmembrane region" description="Helical" evidence="11">
    <location>
        <begin position="33"/>
        <end position="51"/>
    </location>
</feature>
<evidence type="ECO:0000256" key="10">
    <source>
        <dbReference type="SAM" id="Coils"/>
    </source>
</evidence>
<keyword evidence="17" id="KW-1185">Reference proteome</keyword>
<feature type="transmembrane region" description="Helical" evidence="11">
    <location>
        <begin position="509"/>
        <end position="535"/>
    </location>
</feature>
<feature type="coiled-coil region" evidence="10">
    <location>
        <begin position="241"/>
        <end position="268"/>
    </location>
</feature>
<evidence type="ECO:0000256" key="8">
    <source>
        <dbReference type="ARBA" id="ARBA00023136"/>
    </source>
</evidence>
<feature type="transmembrane region" description="Helical" evidence="11">
    <location>
        <begin position="697"/>
        <end position="722"/>
    </location>
</feature>
<organism evidence="16 17">
    <name type="scientific">Carpinus fangiana</name>
    <dbReference type="NCBI Taxonomy" id="176857"/>
    <lineage>
        <taxon>Eukaryota</taxon>
        <taxon>Viridiplantae</taxon>
        <taxon>Streptophyta</taxon>
        <taxon>Embryophyta</taxon>
        <taxon>Tracheophyta</taxon>
        <taxon>Spermatophyta</taxon>
        <taxon>Magnoliopsida</taxon>
        <taxon>eudicotyledons</taxon>
        <taxon>Gunneridae</taxon>
        <taxon>Pentapetalae</taxon>
        <taxon>rosids</taxon>
        <taxon>fabids</taxon>
        <taxon>Fagales</taxon>
        <taxon>Betulaceae</taxon>
        <taxon>Carpinus</taxon>
    </lineage>
</organism>
<keyword evidence="7" id="KW-0406">Ion transport</keyword>
<dbReference type="Proteomes" id="UP000327013">
    <property type="component" value="Unassembled WGS sequence"/>
</dbReference>
<accession>A0A5N6L4X1</accession>
<dbReference type="EMBL" id="VIBQ01000100">
    <property type="protein sequence ID" value="KAB8760607.1"/>
    <property type="molecule type" value="Genomic_DNA"/>
</dbReference>
<evidence type="ECO:0000256" key="1">
    <source>
        <dbReference type="ARBA" id="ARBA00004141"/>
    </source>
</evidence>
<dbReference type="InterPro" id="IPR045122">
    <property type="entry name" value="Csc1-like"/>
</dbReference>
<feature type="transmembrane region" description="Helical" evidence="11">
    <location>
        <begin position="413"/>
        <end position="441"/>
    </location>
</feature>
<evidence type="ECO:0000259" key="15">
    <source>
        <dbReference type="Pfam" id="PF14703"/>
    </source>
</evidence>
<comment type="similarity">
    <text evidence="2">Belongs to the CSC1 (TC 1.A.17) family.</text>
</comment>
<evidence type="ECO:0000313" key="17">
    <source>
        <dbReference type="Proteomes" id="UP000327013"/>
    </source>
</evidence>
<keyword evidence="6 11" id="KW-1133">Transmembrane helix</keyword>
<feature type="domain" description="CSC1/OSCA1-like cytosolic" evidence="15">
    <location>
        <begin position="203"/>
        <end position="401"/>
    </location>
</feature>
<feature type="domain" description="CSC1/OSCA1-like N-terminal transmembrane" evidence="14">
    <location>
        <begin position="26"/>
        <end position="180"/>
    </location>
</feature>
<evidence type="ECO:0000256" key="11">
    <source>
        <dbReference type="SAM" id="Phobius"/>
    </source>
</evidence>
<dbReference type="AlphaFoldDB" id="A0A5N6L4X1"/>
<evidence type="ECO:0000256" key="7">
    <source>
        <dbReference type="ARBA" id="ARBA00023065"/>
    </source>
</evidence>
<keyword evidence="8 11" id="KW-0472">Membrane</keyword>
<keyword evidence="5" id="KW-0106">Calcium</keyword>
<evidence type="ECO:0000259" key="14">
    <source>
        <dbReference type="Pfam" id="PF13967"/>
    </source>
</evidence>
<evidence type="ECO:0000256" key="4">
    <source>
        <dbReference type="ARBA" id="ARBA00022692"/>
    </source>
</evidence>
<evidence type="ECO:0008006" key="18">
    <source>
        <dbReference type="Google" id="ProtNLM"/>
    </source>
</evidence>
<evidence type="ECO:0000259" key="12">
    <source>
        <dbReference type="Pfam" id="PF02714"/>
    </source>
</evidence>
<evidence type="ECO:0000256" key="6">
    <source>
        <dbReference type="ARBA" id="ARBA00022989"/>
    </source>
</evidence>
<keyword evidence="3" id="KW-0813">Transport</keyword>
<evidence type="ECO:0000256" key="3">
    <source>
        <dbReference type="ARBA" id="ARBA00022448"/>
    </source>
</evidence>
<evidence type="ECO:0000256" key="9">
    <source>
        <dbReference type="ARBA" id="ARBA00023303"/>
    </source>
</evidence>
<feature type="transmembrane region" description="Helical" evidence="11">
    <location>
        <begin position="107"/>
        <end position="125"/>
    </location>
</feature>
<keyword evidence="9" id="KW-0407">Ion channel</keyword>
<comment type="caution">
    <text evidence="16">The sequence shown here is derived from an EMBL/GenBank/DDBJ whole genome shotgun (WGS) entry which is preliminary data.</text>
</comment>
<feature type="transmembrane region" description="Helical" evidence="11">
    <location>
        <begin position="619"/>
        <end position="643"/>
    </location>
</feature>
<dbReference type="OrthoDB" id="1689567at2759"/>
<gene>
    <name evidence="16" type="ORF">FH972_026599</name>
</gene>
<evidence type="ECO:0000256" key="2">
    <source>
        <dbReference type="ARBA" id="ARBA00007779"/>
    </source>
</evidence>
<dbReference type="GO" id="GO:0005227">
    <property type="term" value="F:calcium-activated cation channel activity"/>
    <property type="evidence" value="ECO:0007669"/>
    <property type="project" value="InterPro"/>
</dbReference>
<evidence type="ECO:0000259" key="13">
    <source>
        <dbReference type="Pfam" id="PF12621"/>
    </source>
</evidence>
<feature type="transmembrane region" description="Helical" evidence="11">
    <location>
        <begin position="555"/>
        <end position="584"/>
    </location>
</feature>
<dbReference type="GO" id="GO:0005886">
    <property type="term" value="C:plasma membrane"/>
    <property type="evidence" value="ECO:0007669"/>
    <property type="project" value="TreeGrafter"/>
</dbReference>
<reference evidence="16 17" key="1">
    <citation type="submission" date="2019-06" db="EMBL/GenBank/DDBJ databases">
        <title>A chromosomal-level reference genome of Carpinus fangiana (Coryloideae, Betulaceae).</title>
        <authorList>
            <person name="Yang X."/>
            <person name="Wang Z."/>
            <person name="Zhang L."/>
            <person name="Hao G."/>
            <person name="Liu J."/>
            <person name="Yang Y."/>
        </authorList>
    </citation>
    <scope>NUCLEOTIDE SEQUENCE [LARGE SCALE GENOMIC DNA]</scope>
    <source>
        <strain evidence="16">Cfa_2016G</strain>
        <tissue evidence="16">Leaf</tissue>
    </source>
</reference>
<feature type="domain" description="CSC1/OSCA1-like 7TM region" evidence="12">
    <location>
        <begin position="413"/>
        <end position="687"/>
    </location>
</feature>
<dbReference type="Pfam" id="PF14703">
    <property type="entry name" value="PHM7_cyt"/>
    <property type="match status" value="1"/>
</dbReference>
<dbReference type="Pfam" id="PF12621">
    <property type="entry name" value="PHM7_ext"/>
    <property type="match status" value="1"/>
</dbReference>
<name>A0A5N6L4X1_9ROSI</name>
<comment type="subcellular location">
    <subcellularLocation>
        <location evidence="1">Membrane</location>
        <topology evidence="1">Multi-pass membrane protein</topology>
    </subcellularLocation>
</comment>
<feature type="transmembrane region" description="Helical" evidence="11">
    <location>
        <begin position="672"/>
        <end position="691"/>
    </location>
</feature>
<keyword evidence="10" id="KW-0175">Coiled coil</keyword>
<dbReference type="InterPro" id="IPR022257">
    <property type="entry name" value="PHM7_ext"/>
</dbReference>
<dbReference type="InterPro" id="IPR027815">
    <property type="entry name" value="CSC1/OSCA1-like_cyt"/>
</dbReference>
<evidence type="ECO:0000256" key="5">
    <source>
        <dbReference type="ARBA" id="ARBA00022837"/>
    </source>
</evidence>
<dbReference type="Pfam" id="PF02714">
    <property type="entry name" value="RSN1_7TM"/>
    <property type="match status" value="1"/>
</dbReference>
<feature type="transmembrane region" description="Helical" evidence="11">
    <location>
        <begin position="159"/>
        <end position="178"/>
    </location>
</feature>
<protein>
    <recommendedName>
        <fullName evidence="18">CSC1/OSCA1-like 7TM region domain-containing protein</fullName>
    </recommendedName>
</protein>
<dbReference type="InterPro" id="IPR032880">
    <property type="entry name" value="CSC1/OSCA1-like_N"/>
</dbReference>
<evidence type="ECO:0000313" key="16">
    <source>
        <dbReference type="EMBL" id="KAB8760607.1"/>
    </source>
</evidence>
<dbReference type="Pfam" id="PF13967">
    <property type="entry name" value="RSN1_TM"/>
    <property type="match status" value="1"/>
</dbReference>
<proteinExistence type="inferred from homology"/>
<dbReference type="InterPro" id="IPR003864">
    <property type="entry name" value="CSC1/OSCA1-like_7TM"/>
</dbReference>
<dbReference type="PANTHER" id="PTHR13018:SF26">
    <property type="entry name" value="DOMAIN PROTEIN, PUTATIVE (AFU_ORTHOLOGUE AFUA_5G10920)-RELATED"/>
    <property type="match status" value="1"/>
</dbReference>
<feature type="transmembrane region" description="Helical" evidence="11">
    <location>
        <begin position="461"/>
        <end position="488"/>
    </location>
</feature>
<feature type="domain" description="10TM putative phosphate transporter extracellular tail" evidence="13">
    <location>
        <begin position="809"/>
        <end position="895"/>
    </location>
</feature>